<accession>A0AA48GWH9</accession>
<dbReference type="Proteomes" id="UP001238179">
    <property type="component" value="Chromosome"/>
</dbReference>
<organism evidence="3 4">
    <name type="scientific">Mesoterricola silvestris</name>
    <dbReference type="NCBI Taxonomy" id="2927979"/>
    <lineage>
        <taxon>Bacteria</taxon>
        <taxon>Pseudomonadati</taxon>
        <taxon>Acidobacteriota</taxon>
        <taxon>Holophagae</taxon>
        <taxon>Holophagales</taxon>
        <taxon>Holophagaceae</taxon>
        <taxon>Mesoterricola</taxon>
    </lineage>
</organism>
<dbReference type="Pfam" id="PF22106">
    <property type="entry name" value="NGO1945_C"/>
    <property type="match status" value="1"/>
</dbReference>
<sequence length="266" mass="29446">MPDPVLALQRSLAALALDPDASAFEADPAAFAAARGLPEGDRAAFRRFRSRLLYYRDAVREDIWEPIDLDFPLTRTLLEGAGAWEACRAAFLATRIFRSPYYRDISPTFLGWMATSGWGRERWPFLLELAHFELVKQLVEHLPDEALPGDLRASPRPGDRLVLAPPTQVLTYAHRVHEATWEAPAPRPGACHLLASRDAQGFIRWRELTEATAYLLVRAQAATVAGAARELGLELAVVTAFLASLGEAVAGFTPRPRPRRLWSPGA</sequence>
<dbReference type="Gene3D" id="1.10.150.690">
    <property type="entry name" value="DUF2063"/>
    <property type="match status" value="1"/>
</dbReference>
<dbReference type="InterPro" id="IPR044922">
    <property type="entry name" value="DUF2063_N_sf"/>
</dbReference>
<feature type="domain" description="NGO1945-like C-terminal" evidence="2">
    <location>
        <begin position="166"/>
        <end position="231"/>
    </location>
</feature>
<evidence type="ECO:0000313" key="4">
    <source>
        <dbReference type="Proteomes" id="UP001238179"/>
    </source>
</evidence>
<dbReference type="Pfam" id="PF09836">
    <property type="entry name" value="DUF2063"/>
    <property type="match status" value="1"/>
</dbReference>
<evidence type="ECO:0000259" key="1">
    <source>
        <dbReference type="Pfam" id="PF09836"/>
    </source>
</evidence>
<proteinExistence type="predicted"/>
<name>A0AA48GWH9_9BACT</name>
<feature type="domain" description="Putative DNA-binding" evidence="1">
    <location>
        <begin position="8"/>
        <end position="113"/>
    </location>
</feature>
<dbReference type="RefSeq" id="WP_316414515.1">
    <property type="nucleotide sequence ID" value="NZ_AP027080.1"/>
</dbReference>
<dbReference type="InterPro" id="IPR054098">
    <property type="entry name" value="NGO1945-like_C"/>
</dbReference>
<dbReference type="AlphaFoldDB" id="A0AA48GWH9"/>
<dbReference type="KEGG" id="msil:METEAL_07970"/>
<evidence type="ECO:0008006" key="5">
    <source>
        <dbReference type="Google" id="ProtNLM"/>
    </source>
</evidence>
<keyword evidence="4" id="KW-1185">Reference proteome</keyword>
<reference evidence="4" key="1">
    <citation type="journal article" date="2023" name="Int. J. Syst. Evol. Microbiol.">
        <title>Mesoterricola silvestris gen. nov., sp. nov., Mesoterricola sediminis sp. nov., Geothrix oryzae sp. nov., Geothrix edaphica sp. nov., Geothrix rubra sp. nov., and Geothrix limicola sp. nov., six novel members of Acidobacteriota isolated from soils.</title>
        <authorList>
            <person name="Itoh H."/>
            <person name="Sugisawa Y."/>
            <person name="Mise K."/>
            <person name="Xu Z."/>
            <person name="Kuniyasu M."/>
            <person name="Ushijima N."/>
            <person name="Kawano K."/>
            <person name="Kobayashi E."/>
            <person name="Shiratori Y."/>
            <person name="Masuda Y."/>
            <person name="Senoo K."/>
        </authorList>
    </citation>
    <scope>NUCLEOTIDE SEQUENCE [LARGE SCALE GENOMIC DNA]</scope>
    <source>
        <strain evidence="4">W79</strain>
    </source>
</reference>
<evidence type="ECO:0000313" key="3">
    <source>
        <dbReference type="EMBL" id="BDU71623.1"/>
    </source>
</evidence>
<protein>
    <recommendedName>
        <fullName evidence="5">DNA-binding domain-containing protein</fullName>
    </recommendedName>
</protein>
<evidence type="ECO:0000259" key="2">
    <source>
        <dbReference type="Pfam" id="PF22106"/>
    </source>
</evidence>
<dbReference type="InterPro" id="IPR018640">
    <property type="entry name" value="DUF2063"/>
</dbReference>
<gene>
    <name evidence="3" type="ORF">METEAL_07970</name>
</gene>
<dbReference type="EMBL" id="AP027080">
    <property type="protein sequence ID" value="BDU71623.1"/>
    <property type="molecule type" value="Genomic_DNA"/>
</dbReference>